<dbReference type="SUPFAM" id="SSF47384">
    <property type="entry name" value="Homodimeric domain of signal transducing histidine kinase"/>
    <property type="match status" value="1"/>
</dbReference>
<evidence type="ECO:0000313" key="15">
    <source>
        <dbReference type="EMBL" id="PEM70157.1"/>
    </source>
</evidence>
<dbReference type="Pfam" id="PF18719">
    <property type="entry name" value="ArlS_N"/>
    <property type="match status" value="1"/>
</dbReference>
<reference evidence="15 16" key="1">
    <citation type="submission" date="2017-09" db="EMBL/GenBank/DDBJ databases">
        <title>Large-scale bioinformatics analysis of Bacillus genomes uncovers conserved roles of natural products in bacterial physiology.</title>
        <authorList>
            <consortium name="Agbiome Team Llc"/>
            <person name="Bleich R.M."/>
            <person name="Grubbs K.J."/>
            <person name="Santa Maria K.C."/>
            <person name="Allen S.E."/>
            <person name="Farag S."/>
            <person name="Shank E.A."/>
            <person name="Bowers A."/>
        </authorList>
    </citation>
    <scope>NUCLEOTIDE SEQUENCE [LARGE SCALE GENOMIC DNA]</scope>
    <source>
        <strain evidence="15 16">AFS009893</strain>
    </source>
</reference>
<dbReference type="EC" id="2.7.13.3" evidence="3"/>
<dbReference type="Gene3D" id="1.10.287.130">
    <property type="match status" value="1"/>
</dbReference>
<dbReference type="InterPro" id="IPR003661">
    <property type="entry name" value="HisK_dim/P_dom"/>
</dbReference>
<dbReference type="Pfam" id="PF02518">
    <property type="entry name" value="HATPase_c"/>
    <property type="match status" value="1"/>
</dbReference>
<evidence type="ECO:0000256" key="6">
    <source>
        <dbReference type="ARBA" id="ARBA00022553"/>
    </source>
</evidence>
<evidence type="ECO:0000256" key="3">
    <source>
        <dbReference type="ARBA" id="ARBA00012438"/>
    </source>
</evidence>
<evidence type="ECO:0000256" key="9">
    <source>
        <dbReference type="ARBA" id="ARBA00022741"/>
    </source>
</evidence>
<dbReference type="InterPro" id="IPR005467">
    <property type="entry name" value="His_kinase_dom"/>
</dbReference>
<evidence type="ECO:0000256" key="2">
    <source>
        <dbReference type="ARBA" id="ARBA00004651"/>
    </source>
</evidence>
<evidence type="ECO:0000256" key="8">
    <source>
        <dbReference type="ARBA" id="ARBA00022692"/>
    </source>
</evidence>
<dbReference type="InterPro" id="IPR004358">
    <property type="entry name" value="Sig_transdc_His_kin-like_C"/>
</dbReference>
<sequence length="475" mass="54559">MIKNFAQRIRNLPIKWKLTLWSTTLLFILFALYNILQFIVINQWTVDYEKKQINRQVKEIAAYFTDKKETLSNKTIENSKDFLNNMNDKHQIIRILDKDGQPIVSISRDFNPRWASPKSVTQPETYIKRHLEDRILIERMPIQTASFTGTIEVGENLEAFDHLLKIIFVVMVAAGIGGLILSFLGGRIIAKQLLLSVQNITDTMNRIKTNGLKERVPIRENNDELAKLGILFNELMDDVEKSFLQQKQFVEDASHELRTPLTIIQGHLSMLNRWGKDDPVILQKSLQSSLKEVDRLNKLVLELLELSRAESEQIPSLAVEPVHVNTVLKQVIQNFEVLQTEFQFDIQLHAEGAYVSIPASYLEQIIIIVLDNAIKYTKTNDKYICIQTNLQRDNIAIRIVDHGVGIPESDLPFVLNRFYRVDKARSRKQGGNGLGLSIAKRLVEKYNGNIILESKVREGTSVTISFPYVLHENEK</sequence>
<evidence type="ECO:0000256" key="12">
    <source>
        <dbReference type="ARBA" id="ARBA00022989"/>
    </source>
</evidence>
<dbReference type="SMART" id="SM00387">
    <property type="entry name" value="HATPase_c"/>
    <property type="match status" value="1"/>
</dbReference>
<organism evidence="15 16">
    <name type="scientific">Bacillus pseudomycoides</name>
    <dbReference type="NCBI Taxonomy" id="64104"/>
    <lineage>
        <taxon>Bacteria</taxon>
        <taxon>Bacillati</taxon>
        <taxon>Bacillota</taxon>
        <taxon>Bacilli</taxon>
        <taxon>Bacillales</taxon>
        <taxon>Bacillaceae</taxon>
        <taxon>Bacillus</taxon>
        <taxon>Bacillus cereus group</taxon>
    </lineage>
</organism>
<dbReference type="InterPro" id="IPR003594">
    <property type="entry name" value="HATPase_dom"/>
</dbReference>
<keyword evidence="8" id="KW-0812">Transmembrane</keyword>
<dbReference type="PRINTS" id="PR00344">
    <property type="entry name" value="BCTRLSENSOR"/>
</dbReference>
<dbReference type="GO" id="GO:0005886">
    <property type="term" value="C:plasma membrane"/>
    <property type="evidence" value="ECO:0007669"/>
    <property type="project" value="UniProtKB-SubCell"/>
</dbReference>
<name>A0A2B6JMY9_9BACI</name>
<dbReference type="PROSITE" id="PS50109">
    <property type="entry name" value="HIS_KIN"/>
    <property type="match status" value="1"/>
</dbReference>
<keyword evidence="5" id="KW-1003">Cell membrane</keyword>
<evidence type="ECO:0000256" key="13">
    <source>
        <dbReference type="ARBA" id="ARBA00023012"/>
    </source>
</evidence>
<dbReference type="AlphaFoldDB" id="A0A2B6JMY9"/>
<dbReference type="InterPro" id="IPR041610">
    <property type="entry name" value="ArlS_N"/>
</dbReference>
<comment type="caution">
    <text evidence="15">The sequence shown here is derived from an EMBL/GenBank/DDBJ whole genome shotgun (WGS) entry which is preliminary data.</text>
</comment>
<dbReference type="GO" id="GO:0000155">
    <property type="term" value="F:phosphorelay sensor kinase activity"/>
    <property type="evidence" value="ECO:0007669"/>
    <property type="project" value="InterPro"/>
</dbReference>
<evidence type="ECO:0000256" key="5">
    <source>
        <dbReference type="ARBA" id="ARBA00022475"/>
    </source>
</evidence>
<evidence type="ECO:0000256" key="4">
    <source>
        <dbReference type="ARBA" id="ARBA00015735"/>
    </source>
</evidence>
<dbReference type="InterPro" id="IPR036890">
    <property type="entry name" value="HATPase_C_sf"/>
</dbReference>
<dbReference type="CDD" id="cd00082">
    <property type="entry name" value="HisKA"/>
    <property type="match status" value="1"/>
</dbReference>
<evidence type="ECO:0000256" key="10">
    <source>
        <dbReference type="ARBA" id="ARBA00022777"/>
    </source>
</evidence>
<dbReference type="FunFam" id="3.30.565.10:FF:000006">
    <property type="entry name" value="Sensor histidine kinase WalK"/>
    <property type="match status" value="1"/>
</dbReference>
<evidence type="ECO:0000256" key="14">
    <source>
        <dbReference type="ARBA" id="ARBA00023136"/>
    </source>
</evidence>
<dbReference type="PANTHER" id="PTHR45528">
    <property type="entry name" value="SENSOR HISTIDINE KINASE CPXA"/>
    <property type="match status" value="1"/>
</dbReference>
<dbReference type="FunFam" id="1.10.287.130:FF:000001">
    <property type="entry name" value="Two-component sensor histidine kinase"/>
    <property type="match status" value="1"/>
</dbReference>
<dbReference type="CDD" id="cd00075">
    <property type="entry name" value="HATPase"/>
    <property type="match status" value="1"/>
</dbReference>
<keyword evidence="14" id="KW-0472">Membrane</keyword>
<accession>A0A2B6JMY9</accession>
<keyword evidence="6" id="KW-0597">Phosphoprotein</keyword>
<dbReference type="InterPro" id="IPR050398">
    <property type="entry name" value="HssS/ArlS-like"/>
</dbReference>
<dbReference type="RefSeq" id="WP_097848448.1">
    <property type="nucleotide sequence ID" value="NZ_NUBH01000127.1"/>
</dbReference>
<comment type="subcellular location">
    <subcellularLocation>
        <location evidence="2">Cell membrane</location>
        <topology evidence="2">Multi-pass membrane protein</topology>
    </subcellularLocation>
</comment>
<proteinExistence type="predicted"/>
<dbReference type="Pfam" id="PF00672">
    <property type="entry name" value="HAMP"/>
    <property type="match status" value="1"/>
</dbReference>
<dbReference type="SMART" id="SM00388">
    <property type="entry name" value="HisKA"/>
    <property type="match status" value="1"/>
</dbReference>
<dbReference type="PROSITE" id="PS50885">
    <property type="entry name" value="HAMP"/>
    <property type="match status" value="1"/>
</dbReference>
<dbReference type="GO" id="GO:0005524">
    <property type="term" value="F:ATP binding"/>
    <property type="evidence" value="ECO:0007669"/>
    <property type="project" value="UniProtKB-KW"/>
</dbReference>
<dbReference type="SUPFAM" id="SSF55874">
    <property type="entry name" value="ATPase domain of HSP90 chaperone/DNA topoisomerase II/histidine kinase"/>
    <property type="match status" value="1"/>
</dbReference>
<evidence type="ECO:0000256" key="7">
    <source>
        <dbReference type="ARBA" id="ARBA00022679"/>
    </source>
</evidence>
<dbReference type="Pfam" id="PF00512">
    <property type="entry name" value="HisKA"/>
    <property type="match status" value="1"/>
</dbReference>
<dbReference type="Gene3D" id="3.30.565.10">
    <property type="entry name" value="Histidine kinase-like ATPase, C-terminal domain"/>
    <property type="match status" value="1"/>
</dbReference>
<dbReference type="EMBL" id="NUDP01000036">
    <property type="protein sequence ID" value="PEM70157.1"/>
    <property type="molecule type" value="Genomic_DNA"/>
</dbReference>
<evidence type="ECO:0000256" key="1">
    <source>
        <dbReference type="ARBA" id="ARBA00000085"/>
    </source>
</evidence>
<keyword evidence="12" id="KW-1133">Transmembrane helix</keyword>
<dbReference type="InterPro" id="IPR036097">
    <property type="entry name" value="HisK_dim/P_sf"/>
</dbReference>
<keyword evidence="7" id="KW-0808">Transferase</keyword>
<dbReference type="Gene3D" id="6.10.340.10">
    <property type="match status" value="1"/>
</dbReference>
<keyword evidence="9" id="KW-0547">Nucleotide-binding</keyword>
<protein>
    <recommendedName>
        <fullName evidence="4">Signal transduction histidine-protein kinase ArlS</fullName>
        <ecNumber evidence="3">2.7.13.3</ecNumber>
    </recommendedName>
</protein>
<evidence type="ECO:0000256" key="11">
    <source>
        <dbReference type="ARBA" id="ARBA00022840"/>
    </source>
</evidence>
<gene>
    <name evidence="15" type="ORF">CN613_09740</name>
</gene>
<dbReference type="PANTHER" id="PTHR45528:SF12">
    <property type="entry name" value="SENSOR HISTIDINE KINASE ARSS"/>
    <property type="match status" value="1"/>
</dbReference>
<keyword evidence="11" id="KW-0067">ATP-binding</keyword>
<evidence type="ECO:0000313" key="16">
    <source>
        <dbReference type="Proteomes" id="UP000219775"/>
    </source>
</evidence>
<dbReference type="InterPro" id="IPR003660">
    <property type="entry name" value="HAMP_dom"/>
</dbReference>
<keyword evidence="10 15" id="KW-0418">Kinase</keyword>
<keyword evidence="13" id="KW-0902">Two-component regulatory system</keyword>
<comment type="catalytic activity">
    <reaction evidence="1">
        <text>ATP + protein L-histidine = ADP + protein N-phospho-L-histidine.</text>
        <dbReference type="EC" id="2.7.13.3"/>
    </reaction>
</comment>
<dbReference type="Proteomes" id="UP000219775">
    <property type="component" value="Unassembled WGS sequence"/>
</dbReference>